<evidence type="ECO:0000256" key="6">
    <source>
        <dbReference type="ARBA" id="ARBA00023274"/>
    </source>
</evidence>
<evidence type="ECO:0000256" key="3">
    <source>
        <dbReference type="ARBA" id="ARBA00022946"/>
    </source>
</evidence>
<evidence type="ECO:0000256" key="5">
    <source>
        <dbReference type="ARBA" id="ARBA00023128"/>
    </source>
</evidence>
<dbReference type="Proteomes" id="UP000652761">
    <property type="component" value="Unassembled WGS sequence"/>
</dbReference>
<evidence type="ECO:0000313" key="10">
    <source>
        <dbReference type="Proteomes" id="UP000652761"/>
    </source>
</evidence>
<dbReference type="EMBL" id="NMUH01008690">
    <property type="protein sequence ID" value="MQM19136.1"/>
    <property type="molecule type" value="Genomic_DNA"/>
</dbReference>
<evidence type="ECO:0000256" key="8">
    <source>
        <dbReference type="ARBA" id="ARBA00042721"/>
    </source>
</evidence>
<dbReference type="PANTHER" id="PTHR33618">
    <property type="entry name" value="39S RIBOSOMAL PROTEIN L53, MITOCHONDRIAL"/>
    <property type="match status" value="1"/>
</dbReference>
<evidence type="ECO:0000256" key="4">
    <source>
        <dbReference type="ARBA" id="ARBA00022980"/>
    </source>
</evidence>
<dbReference type="PANTHER" id="PTHR33618:SF1">
    <property type="entry name" value="LARGE RIBOSOMAL SUBUNIT PROTEIN ML53"/>
    <property type="match status" value="1"/>
</dbReference>
<organism evidence="9 10">
    <name type="scientific">Colocasia esculenta</name>
    <name type="common">Wild taro</name>
    <name type="synonym">Arum esculentum</name>
    <dbReference type="NCBI Taxonomy" id="4460"/>
    <lineage>
        <taxon>Eukaryota</taxon>
        <taxon>Viridiplantae</taxon>
        <taxon>Streptophyta</taxon>
        <taxon>Embryophyta</taxon>
        <taxon>Tracheophyta</taxon>
        <taxon>Spermatophyta</taxon>
        <taxon>Magnoliopsida</taxon>
        <taxon>Liliopsida</taxon>
        <taxon>Araceae</taxon>
        <taxon>Aroideae</taxon>
        <taxon>Colocasieae</taxon>
        <taxon>Colocasia</taxon>
    </lineage>
</organism>
<evidence type="ECO:0000256" key="2">
    <source>
        <dbReference type="ARBA" id="ARBA00005557"/>
    </source>
</evidence>
<dbReference type="GO" id="GO:0005762">
    <property type="term" value="C:mitochondrial large ribosomal subunit"/>
    <property type="evidence" value="ECO:0007669"/>
    <property type="project" value="TreeGrafter"/>
</dbReference>
<comment type="similarity">
    <text evidence="2">Belongs to the mitochondrion-specific ribosomal protein mL53 family.</text>
</comment>
<dbReference type="AlphaFoldDB" id="A0A843XIG4"/>
<protein>
    <recommendedName>
        <fullName evidence="7">Large ribosomal subunit protein mL53</fullName>
    </recommendedName>
    <alternativeName>
        <fullName evidence="8">39S ribosomal protein L53, mitochondrial</fullName>
    </alternativeName>
</protein>
<evidence type="ECO:0000313" key="9">
    <source>
        <dbReference type="EMBL" id="MQM19136.1"/>
    </source>
</evidence>
<dbReference type="Gene3D" id="3.40.30.10">
    <property type="entry name" value="Glutaredoxin"/>
    <property type="match status" value="1"/>
</dbReference>
<keyword evidence="4" id="KW-0689">Ribosomal protein</keyword>
<keyword evidence="6" id="KW-0687">Ribonucleoprotein</keyword>
<keyword evidence="5" id="KW-0496">Mitochondrion</keyword>
<keyword evidence="3" id="KW-0809">Transit peptide</keyword>
<accession>A0A843XIG4</accession>
<dbReference type="Pfam" id="PF10780">
    <property type="entry name" value="MRP_L53"/>
    <property type="match status" value="1"/>
</dbReference>
<comment type="caution">
    <text evidence="9">The sequence shown here is derived from an EMBL/GenBank/DDBJ whole genome shotgun (WGS) entry which is preliminary data.</text>
</comment>
<name>A0A843XIG4_COLES</name>
<reference evidence="9" key="1">
    <citation type="submission" date="2017-07" db="EMBL/GenBank/DDBJ databases">
        <title>Taro Niue Genome Assembly and Annotation.</title>
        <authorList>
            <person name="Atibalentja N."/>
            <person name="Keating K."/>
            <person name="Fields C.J."/>
        </authorList>
    </citation>
    <scope>NUCLEOTIDE SEQUENCE</scope>
    <source>
        <strain evidence="9">Niue_2</strain>
        <tissue evidence="9">Leaf</tissue>
    </source>
</reference>
<dbReference type="OrthoDB" id="2012048at2759"/>
<dbReference type="InterPro" id="IPR019716">
    <property type="entry name" value="Ribosomal_mL53"/>
</dbReference>
<keyword evidence="10" id="KW-1185">Reference proteome</keyword>
<comment type="subcellular location">
    <subcellularLocation>
        <location evidence="1">Mitochondrion</location>
    </subcellularLocation>
</comment>
<dbReference type="InterPro" id="IPR052473">
    <property type="entry name" value="mtLSU_mL53"/>
</dbReference>
<sequence>MLKFLSRVWIEFNPLDARTASCLEFLAQCNAAAVRQRQQSKALGCQVLVKRRTDDCAPRIALTYIDGAEEVVDAASTSAQSLRDRILEKGQVLETMEMFREAGKPWPVLIPEEELRRGASTGAKVILLPIIYLLVISSTASHSALLHHFLSLFRHLIEQLVWREVATPPLVPEEAFLTISQFHLDARKKKVSAGRGAALDGGGPVLRWGF</sequence>
<gene>
    <name evidence="9" type="ORF">Taro_052136</name>
</gene>
<proteinExistence type="inferred from homology"/>
<evidence type="ECO:0000256" key="1">
    <source>
        <dbReference type="ARBA" id="ARBA00004173"/>
    </source>
</evidence>
<evidence type="ECO:0000256" key="7">
    <source>
        <dbReference type="ARBA" id="ARBA00035180"/>
    </source>
</evidence>